<feature type="region of interest" description="Disordered" evidence="2">
    <location>
        <begin position="492"/>
        <end position="513"/>
    </location>
</feature>
<evidence type="ECO:0000313" key="3">
    <source>
        <dbReference type="EMBL" id="KAK7685681.1"/>
    </source>
</evidence>
<feature type="compositionally biased region" description="Polar residues" evidence="2">
    <location>
        <begin position="504"/>
        <end position="513"/>
    </location>
</feature>
<gene>
    <name evidence="3" type="ORF">QCA50_011025</name>
</gene>
<feature type="coiled-coil region" evidence="1">
    <location>
        <begin position="387"/>
        <end position="451"/>
    </location>
</feature>
<keyword evidence="4" id="KW-1185">Reference proteome</keyword>
<comment type="caution">
    <text evidence="3">The sequence shown here is derived from an EMBL/GenBank/DDBJ whole genome shotgun (WGS) entry which is preliminary data.</text>
</comment>
<evidence type="ECO:0000256" key="2">
    <source>
        <dbReference type="SAM" id="MobiDB-lite"/>
    </source>
</evidence>
<feature type="region of interest" description="Disordered" evidence="2">
    <location>
        <begin position="274"/>
        <end position="352"/>
    </location>
</feature>
<proteinExistence type="predicted"/>
<protein>
    <submittedName>
        <fullName evidence="3">Uncharacterized protein</fullName>
    </submittedName>
</protein>
<sequence>MSPAGFLLPTYTLTKYRNLQTALTPYVIPFLKNLTSGIMGQLPSVSSLTGFPRYHTMPVATWIHDVFDPLEVPKKLEVADYLHNLRTRVTSLDRLVELKACKVIQIQLWKNRRKKDSWEHEFVLATVQHTRDGKPQTRVFLVDRDSEPQSLSQKSGAIVSQSGSFGETSRALDRITLYESEKTAVNTNKSYLCYTIHFPDHPDQPHVLDLVCAASALYRLAPNYTVLENMCYWLANNICRVLAQGREYRIEKHHSGAGTWNKIPALDNFGRLMTRKPASSEPDPSQPAQASSDPSQPAQAFSDPSQDAQASSNSSQVTQATATIDPSVTVPADPNVTASNVTDPPGVDATPNLRFIHSKTVDNYWGLYRQCLDDAVADITAREALILERIQVQAEEQVRQKVEAEVRQKVEAEVRQEVEVEVRQKVEVEMEERMQQKVDEQVQQAQAEMEKNMVKVIATTVAESVAESVAAAVAEAVAEAVAAERQKSEERLKELERRLAQAEQQQGGSISQG</sequence>
<evidence type="ECO:0000256" key="1">
    <source>
        <dbReference type="SAM" id="Coils"/>
    </source>
</evidence>
<evidence type="ECO:0000313" key="4">
    <source>
        <dbReference type="Proteomes" id="UP001385951"/>
    </source>
</evidence>
<reference evidence="3 4" key="1">
    <citation type="submission" date="2022-09" db="EMBL/GenBank/DDBJ databases">
        <authorList>
            <person name="Palmer J.M."/>
        </authorList>
    </citation>
    <scope>NUCLEOTIDE SEQUENCE [LARGE SCALE GENOMIC DNA]</scope>
    <source>
        <strain evidence="3 4">DSM 7382</strain>
    </source>
</reference>
<dbReference type="EMBL" id="JASBNA010000019">
    <property type="protein sequence ID" value="KAK7685681.1"/>
    <property type="molecule type" value="Genomic_DNA"/>
</dbReference>
<feature type="compositionally biased region" description="Polar residues" evidence="2">
    <location>
        <begin position="317"/>
        <end position="326"/>
    </location>
</feature>
<organism evidence="3 4">
    <name type="scientific">Cerrena zonata</name>
    <dbReference type="NCBI Taxonomy" id="2478898"/>
    <lineage>
        <taxon>Eukaryota</taxon>
        <taxon>Fungi</taxon>
        <taxon>Dikarya</taxon>
        <taxon>Basidiomycota</taxon>
        <taxon>Agaricomycotina</taxon>
        <taxon>Agaricomycetes</taxon>
        <taxon>Polyporales</taxon>
        <taxon>Cerrenaceae</taxon>
        <taxon>Cerrena</taxon>
    </lineage>
</organism>
<keyword evidence="1" id="KW-0175">Coiled coil</keyword>
<accession>A0AAW0G7Q8</accession>
<dbReference type="AlphaFoldDB" id="A0AAW0G7Q8"/>
<name>A0AAW0G7Q8_9APHY</name>
<feature type="compositionally biased region" description="Low complexity" evidence="2">
    <location>
        <begin position="277"/>
        <end position="316"/>
    </location>
</feature>
<dbReference type="Proteomes" id="UP001385951">
    <property type="component" value="Unassembled WGS sequence"/>
</dbReference>